<dbReference type="RefSeq" id="WP_285975941.1">
    <property type="nucleotide sequence ID" value="NZ_CP127221.1"/>
</dbReference>
<evidence type="ECO:0000256" key="4">
    <source>
        <dbReference type="ARBA" id="ARBA00023136"/>
    </source>
</evidence>
<feature type="transmembrane region" description="Helical" evidence="5">
    <location>
        <begin position="52"/>
        <end position="81"/>
    </location>
</feature>
<feature type="transmembrane region" description="Helical" evidence="5">
    <location>
        <begin position="266"/>
        <end position="285"/>
    </location>
</feature>
<evidence type="ECO:0000256" key="1">
    <source>
        <dbReference type="ARBA" id="ARBA00004141"/>
    </source>
</evidence>
<dbReference type="InterPro" id="IPR002781">
    <property type="entry name" value="TM_pro_TauE-like"/>
</dbReference>
<name>A0A9Y2B7W1_9SPHN</name>
<reference evidence="6 7" key="1">
    <citation type="submission" date="2023-06" db="EMBL/GenBank/DDBJ databases">
        <title>Altererythrobacter rubellus NBRC 112769 genome.</title>
        <authorList>
            <person name="Zhang K."/>
        </authorList>
    </citation>
    <scope>NUCLEOTIDE SEQUENCE [LARGE SCALE GENOMIC DNA]</scope>
    <source>
        <strain evidence="6 7">NBRC 112769</strain>
    </source>
</reference>
<gene>
    <name evidence="6" type="ORF">QQX03_00500</name>
</gene>
<evidence type="ECO:0000313" key="6">
    <source>
        <dbReference type="EMBL" id="WIW95626.1"/>
    </source>
</evidence>
<evidence type="ECO:0000256" key="5">
    <source>
        <dbReference type="RuleBase" id="RU363041"/>
    </source>
</evidence>
<keyword evidence="5" id="KW-1003">Cell membrane</keyword>
<dbReference type="EMBL" id="CP127221">
    <property type="protein sequence ID" value="WIW95626.1"/>
    <property type="molecule type" value="Genomic_DNA"/>
</dbReference>
<comment type="similarity">
    <text evidence="5">Belongs to the 4-toluene sulfonate uptake permease (TSUP) (TC 2.A.102) family.</text>
</comment>
<feature type="transmembrane region" description="Helical" evidence="5">
    <location>
        <begin position="297"/>
        <end position="314"/>
    </location>
</feature>
<feature type="transmembrane region" description="Helical" evidence="5">
    <location>
        <begin position="21"/>
        <end position="40"/>
    </location>
</feature>
<dbReference type="Pfam" id="PF01925">
    <property type="entry name" value="TauE"/>
    <property type="match status" value="1"/>
</dbReference>
<sequence length="317" mass="34069">MATPEPRLNTVQPTLAHSSRLAIVGGTLLAALYVLVWLLVETNPALLTQLWFLPGVGVVGAIIANASGTGGGVVFVPVFNAMRDLGAMDLDPLRVTAVSMGIQAFGMSVGALRWTDRLYHQKPPSDLEAQTRMRDYWLVCGLVLLLSVPALLATQRLFSFDGQAVLLGYKSFSIVLGVALLIATWTFNRDIPERTRLEPVDIAMLALISIPGGAITALFSVGIGELVAFYLFLRHYPILLSVGTACVISAISVAAGLIWHVDAGTVQWEVVLLAAPGAMFGAFLARPIALWLGPRKLKTLGAIWIVGSALYLLWPNW</sequence>
<dbReference type="PANTHER" id="PTHR43701">
    <property type="entry name" value="MEMBRANE TRANSPORTER PROTEIN MJ0441-RELATED"/>
    <property type="match status" value="1"/>
</dbReference>
<proteinExistence type="inferred from homology"/>
<evidence type="ECO:0000313" key="7">
    <source>
        <dbReference type="Proteomes" id="UP001231445"/>
    </source>
</evidence>
<feature type="transmembrane region" description="Helical" evidence="5">
    <location>
        <begin position="166"/>
        <end position="187"/>
    </location>
</feature>
<keyword evidence="3 5" id="KW-1133">Transmembrane helix</keyword>
<organism evidence="6 7">
    <name type="scientific">Altererythrobacter rubellus</name>
    <dbReference type="NCBI Taxonomy" id="2173831"/>
    <lineage>
        <taxon>Bacteria</taxon>
        <taxon>Pseudomonadati</taxon>
        <taxon>Pseudomonadota</taxon>
        <taxon>Alphaproteobacteria</taxon>
        <taxon>Sphingomonadales</taxon>
        <taxon>Erythrobacteraceae</taxon>
        <taxon>Altererythrobacter</taxon>
    </lineage>
</organism>
<keyword evidence="2 5" id="KW-0812">Transmembrane</keyword>
<keyword evidence="7" id="KW-1185">Reference proteome</keyword>
<feature type="transmembrane region" description="Helical" evidence="5">
    <location>
        <begin position="238"/>
        <end position="260"/>
    </location>
</feature>
<accession>A0A9Y2B7W1</accession>
<dbReference type="InterPro" id="IPR051598">
    <property type="entry name" value="TSUP/Inactive_protease-like"/>
</dbReference>
<comment type="subcellular location">
    <subcellularLocation>
        <location evidence="5">Cell membrane</location>
        <topology evidence="5">Multi-pass membrane protein</topology>
    </subcellularLocation>
    <subcellularLocation>
        <location evidence="1">Membrane</location>
        <topology evidence="1">Multi-pass membrane protein</topology>
    </subcellularLocation>
</comment>
<dbReference type="Proteomes" id="UP001231445">
    <property type="component" value="Chromosome"/>
</dbReference>
<dbReference type="AlphaFoldDB" id="A0A9Y2B7W1"/>
<dbReference type="PANTHER" id="PTHR43701:SF2">
    <property type="entry name" value="MEMBRANE TRANSPORTER PROTEIN YJNA-RELATED"/>
    <property type="match status" value="1"/>
</dbReference>
<evidence type="ECO:0000256" key="2">
    <source>
        <dbReference type="ARBA" id="ARBA00022692"/>
    </source>
</evidence>
<evidence type="ECO:0000256" key="3">
    <source>
        <dbReference type="ARBA" id="ARBA00022989"/>
    </source>
</evidence>
<protein>
    <recommendedName>
        <fullName evidence="5">Probable membrane transporter protein</fullName>
    </recommendedName>
</protein>
<keyword evidence="4 5" id="KW-0472">Membrane</keyword>
<feature type="transmembrane region" description="Helical" evidence="5">
    <location>
        <begin position="202"/>
        <end position="231"/>
    </location>
</feature>
<dbReference type="GO" id="GO:0005886">
    <property type="term" value="C:plasma membrane"/>
    <property type="evidence" value="ECO:0007669"/>
    <property type="project" value="UniProtKB-SubCell"/>
</dbReference>
<feature type="transmembrane region" description="Helical" evidence="5">
    <location>
        <begin position="135"/>
        <end position="154"/>
    </location>
</feature>
<feature type="transmembrane region" description="Helical" evidence="5">
    <location>
        <begin position="93"/>
        <end position="115"/>
    </location>
</feature>
<dbReference type="KEGG" id="arue:QQX03_00500"/>